<dbReference type="InterPro" id="IPR006674">
    <property type="entry name" value="HD_domain"/>
</dbReference>
<keyword evidence="5 7" id="KW-0460">Magnesium</keyword>
<dbReference type="AlphaFoldDB" id="A0A7C5QP40"/>
<sequence length="927" mass="103034">MNRRLSIPGRAKRTAKAPDVTPLSKRAGSLKAKLQAAQSDRTQMLSVCQGFVDKYTAALTEKFEAGDIGAIKAAETRARIYDDLLAGLFSVLCQRLNKDGGCALSVCAVGGYGRGELAPFSDLDLLFLYPDHAKPESSKEMVEALLYILWDLKLKIGHAHRAPKDCMAFSKTDDTILTSLLDLRLIAGDAQPAAELLEKLRKLRTRASKQKYIASKLAARDARHEKAGNSRYVIEPNIKEGKGGLRDLHELYWIARFVFGGKDSDNAVPVKPHKVNAYIRHGLLDKHAAQRFGRTAEFLWAVRSHLHLISGRANEVLSFDLQDALARRMGYEGDTFEQRIERFMQDYFNTAREVGALTRIACSRLESQSQLLLPQGLHRFLPSRQKGLKEPGFVLQNGRLSFSSKAYVRKHPESMLRLFLVAGRRNLDIHPEGIAAIQSNLERIDDEFRQNPDNSNLFFQILTDVKTPGATLLAMNEAGVLGAYIPEFGSIVGHTQFNMHHAFTVDDHSLALIRNLHNIEIGKLTDTHPLTSGFTKRWDTRTRILVYMACLLHDTGKGKGDQCIEGAKLAITACARMGMDDADVETVAWLVRNHLLMSETAQRRDVSDPETIETFARIVGSVKRLQMLCALTVVDIRSVGPGIWNDWKGELLRQLYAATRSLLLSGSFDSETGQGDNITNLVADLAPETAELAGTTLNALPPSYWQTHPIEKSKAHARFFAKAAKHNMQHASKTVLDRPRDITELWVLSQDRKNLFADLAGTIAKNGANIAGAHLHTGADGTVFDVFFLQNAQGLAFGRKNPVKLRHLKTACTKAAKTGENTQTYPQTLRSRRAEAIPVHARVSVLAREGHQAIVEVEGRDRPGLLSDLAQILCEHKLWVNSAHIDVAGPKAVDVFYVSYSADDLLDEDRLRKDLLSLMRDEYRKSA</sequence>
<evidence type="ECO:0000256" key="2">
    <source>
        <dbReference type="ARBA" id="ARBA00022695"/>
    </source>
</evidence>
<comment type="caution">
    <text evidence="7">Lacks conserved residue(s) required for the propagation of feature annotation.</text>
</comment>
<dbReference type="HAMAP" id="MF_00277">
    <property type="entry name" value="PII_uridylyl_transf"/>
    <property type="match status" value="1"/>
</dbReference>
<dbReference type="PANTHER" id="PTHR47320">
    <property type="entry name" value="BIFUNCTIONAL URIDYLYLTRANSFERASE/URIDYLYL-REMOVING ENZYME"/>
    <property type="match status" value="1"/>
</dbReference>
<dbReference type="EMBL" id="DRMJ01000194">
    <property type="protein sequence ID" value="HHL42741.1"/>
    <property type="molecule type" value="Genomic_DNA"/>
</dbReference>
<evidence type="ECO:0000259" key="8">
    <source>
        <dbReference type="PROSITE" id="PS51671"/>
    </source>
</evidence>
<evidence type="ECO:0000259" key="9">
    <source>
        <dbReference type="PROSITE" id="PS51831"/>
    </source>
</evidence>
<comment type="caution">
    <text evidence="10">The sequence shown here is derived from an EMBL/GenBank/DDBJ whole genome shotgun (WGS) entry which is preliminary data.</text>
</comment>
<dbReference type="Pfam" id="PF01966">
    <property type="entry name" value="HD"/>
    <property type="match status" value="1"/>
</dbReference>
<comment type="function">
    <text evidence="7">Modifies, by uridylylation and deuridylylation, the PII regulatory proteins (GlnB and homologs), in response to the nitrogen status of the cell that GlnD senses through the glutamine level. Under low glutamine levels, catalyzes the conversion of the PII proteins and UTP to PII-UMP and PPi, while under higher glutamine levels, GlnD hydrolyzes PII-UMP to PII and UMP (deuridylylation). Thus, controls uridylylation state and activity of the PII proteins, and plays an important role in the regulation of nitrogen metabolism.</text>
</comment>
<dbReference type="CDD" id="cd04899">
    <property type="entry name" value="ACT_ACR-UUR-like_2"/>
    <property type="match status" value="1"/>
</dbReference>
<dbReference type="Pfam" id="PF08335">
    <property type="entry name" value="GlnD_UR_UTase"/>
    <property type="match status" value="1"/>
</dbReference>
<evidence type="ECO:0000256" key="4">
    <source>
        <dbReference type="ARBA" id="ARBA00022801"/>
    </source>
</evidence>
<dbReference type="InterPro" id="IPR045865">
    <property type="entry name" value="ACT-like_dom_sf"/>
</dbReference>
<feature type="domain" description="ACT" evidence="8">
    <location>
        <begin position="854"/>
        <end position="927"/>
    </location>
</feature>
<comment type="activity regulation">
    <text evidence="7">Uridylyltransferase (UTase) activity is inhibited by glutamine, while glutamine activates uridylyl-removing (UR) activity.</text>
</comment>
<dbReference type="CDD" id="cd04900">
    <property type="entry name" value="ACT_UUR-like_1"/>
    <property type="match status" value="1"/>
</dbReference>
<keyword evidence="2 7" id="KW-0548">Nucleotidyltransferase</keyword>
<dbReference type="Gene3D" id="3.30.70.260">
    <property type="match status" value="1"/>
</dbReference>
<evidence type="ECO:0000256" key="5">
    <source>
        <dbReference type="ARBA" id="ARBA00022842"/>
    </source>
</evidence>
<dbReference type="EC" id="2.7.7.59" evidence="7"/>
<dbReference type="PROSITE" id="PS51831">
    <property type="entry name" value="HD"/>
    <property type="match status" value="1"/>
</dbReference>
<comment type="domain">
    <text evidence="7">Has four distinct domains: an N-terminal nucleotidyltransferase (NT) domain responsible for UTase activity, a central HD domain that encodes UR activity, and two C-terminal ACT domains that seem to have a role in glutamine sensing.</text>
</comment>
<dbReference type="InterPro" id="IPR003607">
    <property type="entry name" value="HD/PDEase_dom"/>
</dbReference>
<keyword evidence="1 7" id="KW-0808">Transferase</keyword>
<gene>
    <name evidence="7 10" type="primary">glnD</name>
    <name evidence="10" type="ORF">ENJ42_03920</name>
</gene>
<comment type="cofactor">
    <cofactor evidence="7">
        <name>Mg(2+)</name>
        <dbReference type="ChEBI" id="CHEBI:18420"/>
    </cofactor>
</comment>
<keyword evidence="6 7" id="KW-0511">Multifunctional enzyme</keyword>
<dbReference type="PROSITE" id="PS51671">
    <property type="entry name" value="ACT"/>
    <property type="match status" value="2"/>
</dbReference>
<dbReference type="EC" id="3.1.4.-" evidence="7"/>
<dbReference type="SMART" id="SM00471">
    <property type="entry name" value="HDc"/>
    <property type="match status" value="1"/>
</dbReference>
<feature type="region of interest" description="Uridylyltransferase" evidence="7">
    <location>
        <begin position="1"/>
        <end position="387"/>
    </location>
</feature>
<dbReference type="NCBIfam" id="TIGR01693">
    <property type="entry name" value="UTase_glnD"/>
    <property type="match status" value="1"/>
</dbReference>
<dbReference type="InterPro" id="IPR013546">
    <property type="entry name" value="PII_UdlTrfase/GS_AdlTrfase"/>
</dbReference>
<dbReference type="Proteomes" id="UP000885830">
    <property type="component" value="Unassembled WGS sequence"/>
</dbReference>
<proteinExistence type="inferred from homology"/>
<accession>A0A7C5QP40</accession>
<dbReference type="SUPFAM" id="SSF81891">
    <property type="entry name" value="Poly A polymerase C-terminal region-like"/>
    <property type="match status" value="1"/>
</dbReference>
<protein>
    <recommendedName>
        <fullName evidence="7">Bifunctional uridylyltransferase/uridylyl-removing enzyme</fullName>
        <shortName evidence="7">UTase/UR</shortName>
    </recommendedName>
    <alternativeName>
        <fullName evidence="7">Bifunctional [protein-PII] modification enzyme</fullName>
    </alternativeName>
    <alternativeName>
        <fullName evidence="7">Bifunctional nitrogen sensor protein</fullName>
    </alternativeName>
    <domain>
        <recommendedName>
            <fullName evidence="7">[Protein-PII] uridylyltransferase</fullName>
            <shortName evidence="7">PII uridylyltransferase</shortName>
            <shortName evidence="7">UTase</shortName>
            <ecNumber evidence="7">2.7.7.59</ecNumber>
        </recommendedName>
    </domain>
    <domain>
        <recommendedName>
            <fullName evidence="7">[Protein-PII]-UMP uridylyl-removing enzyme</fullName>
            <shortName evidence="7">UR</shortName>
            <ecNumber evidence="7">3.1.4.-</ecNumber>
        </recommendedName>
    </domain>
</protein>
<dbReference type="Gene3D" id="3.30.460.10">
    <property type="entry name" value="Beta Polymerase, domain 2"/>
    <property type="match status" value="1"/>
</dbReference>
<comment type="similarity">
    <text evidence="7">Belongs to the GlnD family.</text>
</comment>
<evidence type="ECO:0000256" key="7">
    <source>
        <dbReference type="HAMAP-Rule" id="MF_00277"/>
    </source>
</evidence>
<dbReference type="InterPro" id="IPR002912">
    <property type="entry name" value="ACT_dom"/>
</dbReference>
<evidence type="ECO:0000313" key="10">
    <source>
        <dbReference type="EMBL" id="HHL42741.1"/>
    </source>
</evidence>
<dbReference type="SUPFAM" id="SSF81301">
    <property type="entry name" value="Nucleotidyltransferase"/>
    <property type="match status" value="1"/>
</dbReference>
<feature type="domain" description="ACT" evidence="8">
    <location>
        <begin position="744"/>
        <end position="826"/>
    </location>
</feature>
<name>A0A7C5QP40_9PROT</name>
<dbReference type="PIRSF" id="PIRSF006288">
    <property type="entry name" value="PII_uridyltransf"/>
    <property type="match status" value="1"/>
</dbReference>
<keyword evidence="4 7" id="KW-0378">Hydrolase</keyword>
<dbReference type="GO" id="GO:0008081">
    <property type="term" value="F:phosphoric diester hydrolase activity"/>
    <property type="evidence" value="ECO:0007669"/>
    <property type="project" value="UniProtKB-UniRule"/>
</dbReference>
<evidence type="ECO:0000256" key="6">
    <source>
        <dbReference type="ARBA" id="ARBA00023268"/>
    </source>
</evidence>
<keyword evidence="3" id="KW-0677">Repeat</keyword>
<dbReference type="SUPFAM" id="SSF55021">
    <property type="entry name" value="ACT-like"/>
    <property type="match status" value="2"/>
</dbReference>
<organism evidence="10">
    <name type="scientific">Hellea balneolensis</name>
    <dbReference type="NCBI Taxonomy" id="287478"/>
    <lineage>
        <taxon>Bacteria</taxon>
        <taxon>Pseudomonadati</taxon>
        <taxon>Pseudomonadota</taxon>
        <taxon>Alphaproteobacteria</taxon>
        <taxon>Maricaulales</taxon>
        <taxon>Robiginitomaculaceae</taxon>
        <taxon>Hellea</taxon>
    </lineage>
</organism>
<dbReference type="CDD" id="cd05401">
    <property type="entry name" value="NT_GlnE_GlnD_like"/>
    <property type="match status" value="1"/>
</dbReference>
<comment type="catalytic activity">
    <reaction evidence="7">
        <text>[protein-PII]-L-tyrosine + UTP = [protein-PII]-uridylyl-L-tyrosine + diphosphate</text>
        <dbReference type="Rhea" id="RHEA:13673"/>
        <dbReference type="Rhea" id="RHEA-COMP:12147"/>
        <dbReference type="Rhea" id="RHEA-COMP:12148"/>
        <dbReference type="ChEBI" id="CHEBI:33019"/>
        <dbReference type="ChEBI" id="CHEBI:46398"/>
        <dbReference type="ChEBI" id="CHEBI:46858"/>
        <dbReference type="ChEBI" id="CHEBI:90602"/>
        <dbReference type="EC" id="2.7.7.59"/>
    </reaction>
</comment>
<dbReference type="PANTHER" id="PTHR47320:SF1">
    <property type="entry name" value="BIFUNCTIONAL URIDYLYLTRANSFERASE_URIDYLYL-REMOVING ENZYME"/>
    <property type="match status" value="1"/>
</dbReference>
<dbReference type="InterPro" id="IPR002934">
    <property type="entry name" value="Polymerase_NTP_transf_dom"/>
</dbReference>
<dbReference type="Gene3D" id="1.10.3090.10">
    <property type="entry name" value="cca-adding enzyme, domain 2"/>
    <property type="match status" value="1"/>
</dbReference>
<dbReference type="SUPFAM" id="SSF81593">
    <property type="entry name" value="Nucleotidyltransferase substrate binding subunit/domain"/>
    <property type="match status" value="1"/>
</dbReference>
<dbReference type="GO" id="GO:0006808">
    <property type="term" value="P:regulation of nitrogen utilization"/>
    <property type="evidence" value="ECO:0007669"/>
    <property type="project" value="UniProtKB-UniRule"/>
</dbReference>
<reference evidence="10" key="1">
    <citation type="journal article" date="2020" name="mSystems">
        <title>Genome- and Community-Level Interaction Insights into Carbon Utilization and Element Cycling Functions of Hydrothermarchaeota in Hydrothermal Sediment.</title>
        <authorList>
            <person name="Zhou Z."/>
            <person name="Liu Y."/>
            <person name="Xu W."/>
            <person name="Pan J."/>
            <person name="Luo Z.H."/>
            <person name="Li M."/>
        </authorList>
    </citation>
    <scope>NUCLEOTIDE SEQUENCE [LARGE SCALE GENOMIC DNA]</scope>
    <source>
        <strain evidence="10">HyVt-485</strain>
    </source>
</reference>
<dbReference type="Pfam" id="PF01909">
    <property type="entry name" value="NTP_transf_2"/>
    <property type="match status" value="1"/>
</dbReference>
<dbReference type="InterPro" id="IPR043519">
    <property type="entry name" value="NT_sf"/>
</dbReference>
<evidence type="ECO:0000256" key="3">
    <source>
        <dbReference type="ARBA" id="ARBA00022737"/>
    </source>
</evidence>
<feature type="domain" description="HD" evidence="9">
    <location>
        <begin position="505"/>
        <end position="628"/>
    </location>
</feature>
<dbReference type="Gene3D" id="1.20.120.330">
    <property type="entry name" value="Nucleotidyltransferases domain 2"/>
    <property type="match status" value="1"/>
</dbReference>
<evidence type="ECO:0000256" key="1">
    <source>
        <dbReference type="ARBA" id="ARBA00022679"/>
    </source>
</evidence>
<dbReference type="GO" id="GO:0008773">
    <property type="term" value="F:[protein-PII] uridylyltransferase activity"/>
    <property type="evidence" value="ECO:0007669"/>
    <property type="project" value="UniProtKB-UniRule"/>
</dbReference>
<comment type="catalytic activity">
    <reaction evidence="7">
        <text>[protein-PII]-uridylyl-L-tyrosine + H2O = [protein-PII]-L-tyrosine + UMP + H(+)</text>
        <dbReference type="Rhea" id="RHEA:48600"/>
        <dbReference type="Rhea" id="RHEA-COMP:12147"/>
        <dbReference type="Rhea" id="RHEA-COMP:12148"/>
        <dbReference type="ChEBI" id="CHEBI:15377"/>
        <dbReference type="ChEBI" id="CHEBI:15378"/>
        <dbReference type="ChEBI" id="CHEBI:46858"/>
        <dbReference type="ChEBI" id="CHEBI:57865"/>
        <dbReference type="ChEBI" id="CHEBI:90602"/>
    </reaction>
</comment>
<dbReference type="InterPro" id="IPR010043">
    <property type="entry name" value="UTase/UR"/>
</dbReference>